<accession>A0A2X3BL15</accession>
<dbReference type="Proteomes" id="UP000250245">
    <property type="component" value="Unassembled WGS sequence"/>
</dbReference>
<name>A0A2X3BL15_9ACTO</name>
<proteinExistence type="predicted"/>
<gene>
    <name evidence="1" type="ORF">NCTC11820_02185</name>
</gene>
<sequence>MPVGPSWVGHEISALEAELGIRAAYVLRFSKVLMVEASTRVTGKRRVVLFRCESQREAVASRLARNFKE</sequence>
<dbReference type="EMBL" id="UASJ01000014">
    <property type="protein sequence ID" value="SQC02297.1"/>
    <property type="molecule type" value="Genomic_DNA"/>
</dbReference>
<protein>
    <submittedName>
        <fullName evidence="1">Uncharacterized protein</fullName>
    </submittedName>
</protein>
<organism evidence="1 2">
    <name type="scientific">Mobiluncus curtisii</name>
    <dbReference type="NCBI Taxonomy" id="2051"/>
    <lineage>
        <taxon>Bacteria</taxon>
        <taxon>Bacillati</taxon>
        <taxon>Actinomycetota</taxon>
        <taxon>Actinomycetes</taxon>
        <taxon>Actinomycetales</taxon>
        <taxon>Actinomycetaceae</taxon>
        <taxon>Mobiluncus</taxon>
    </lineage>
</organism>
<reference evidence="1 2" key="1">
    <citation type="submission" date="2018-06" db="EMBL/GenBank/DDBJ databases">
        <authorList>
            <consortium name="Pathogen Informatics"/>
            <person name="Doyle S."/>
        </authorList>
    </citation>
    <scope>NUCLEOTIDE SEQUENCE [LARGE SCALE GENOMIC DNA]</scope>
    <source>
        <strain evidence="1 2">NCTC11820</strain>
    </source>
</reference>
<dbReference type="AlphaFoldDB" id="A0A2X3BL15"/>
<evidence type="ECO:0000313" key="2">
    <source>
        <dbReference type="Proteomes" id="UP000250245"/>
    </source>
</evidence>
<evidence type="ECO:0000313" key="1">
    <source>
        <dbReference type="EMBL" id="SQC02297.1"/>
    </source>
</evidence>